<feature type="domain" description="AMP-binding enzyme C-terminal" evidence="2">
    <location>
        <begin position="292"/>
        <end position="370"/>
    </location>
</feature>
<sequence length="385" mass="39618">MQLQAVSGEDPRDVLRGLRAAIHGTGPALGLGMVESAPRVVDAGTAVVVTTSGSTGVPKSVVLSRSALTASAMATAARIGEGAWLLALPASYVAGLQVLVRAIVSGREPAVLSGAFTPQAFAAASLTMQSTENGERVASYTSLVPAQLTKLLDAAEHDPAVGAALRSFEAILVGGQALPPATLERAQTAGARIVRTYGSTETSGGCVYDGVPLDGVRLRTVEGEVQVSGPTLADGYLDEPERTAASFPRDSDGTRWYRTGDAGLLAGGVLRVRGRLDNVIVSGGINVSLDRVEQIVRDVPGLAGAVVVAVPDERWGEASVIVAARGEALRRSDADHLDAARVAVAAAIGPHARPSQLVLVDELATLTSGKPDREAIRRAVRDLGH</sequence>
<reference evidence="3 4" key="1">
    <citation type="submission" date="2020-08" db="EMBL/GenBank/DDBJ databases">
        <title>A Genomic Blueprint of the Chicken Gut Microbiome.</title>
        <authorList>
            <person name="Gilroy R."/>
            <person name="Ravi A."/>
            <person name="Getino M."/>
            <person name="Pursley I."/>
            <person name="Horton D.L."/>
            <person name="Alikhan N.-F."/>
            <person name="Baker D."/>
            <person name="Gharbi K."/>
            <person name="Hall N."/>
            <person name="Watson M."/>
            <person name="Adriaenssens E.M."/>
            <person name="Foster-Nyarko E."/>
            <person name="Jarju S."/>
            <person name="Secka A."/>
            <person name="Antonio M."/>
            <person name="Oren A."/>
            <person name="Chaudhuri R."/>
            <person name="La Ragione R.M."/>
            <person name="Hildebrand F."/>
            <person name="Pallen M.J."/>
        </authorList>
    </citation>
    <scope>NUCLEOTIDE SEQUENCE [LARGE SCALE GENOMIC DNA]</scope>
    <source>
        <strain evidence="3 4">Sa4CUA7</strain>
    </source>
</reference>
<keyword evidence="4" id="KW-1185">Reference proteome</keyword>
<evidence type="ECO:0000259" key="2">
    <source>
        <dbReference type="Pfam" id="PF13193"/>
    </source>
</evidence>
<dbReference type="PROSITE" id="PS00455">
    <property type="entry name" value="AMP_BINDING"/>
    <property type="match status" value="1"/>
</dbReference>
<dbReference type="InterPro" id="IPR045851">
    <property type="entry name" value="AMP-bd_C_sf"/>
</dbReference>
<accession>A0ABR8RY34</accession>
<proteinExistence type="predicted"/>
<dbReference type="Gene3D" id="3.30.300.30">
    <property type="match status" value="1"/>
</dbReference>
<dbReference type="Pfam" id="PF00501">
    <property type="entry name" value="AMP-binding"/>
    <property type="match status" value="1"/>
</dbReference>
<name>A0ABR8RY34_9MICO</name>
<dbReference type="Proteomes" id="UP000648352">
    <property type="component" value="Unassembled WGS sequence"/>
</dbReference>
<dbReference type="InterPro" id="IPR020845">
    <property type="entry name" value="AMP-binding_CS"/>
</dbReference>
<evidence type="ECO:0000313" key="3">
    <source>
        <dbReference type="EMBL" id="MBD7956105.1"/>
    </source>
</evidence>
<comment type="caution">
    <text evidence="3">The sequence shown here is derived from an EMBL/GenBank/DDBJ whole genome shotgun (WGS) entry which is preliminary data.</text>
</comment>
<dbReference type="Gene3D" id="3.40.50.12780">
    <property type="entry name" value="N-terminal domain of ligase-like"/>
    <property type="match status" value="1"/>
</dbReference>
<dbReference type="PANTHER" id="PTHR43201:SF32">
    <property type="entry name" value="2-SUCCINYLBENZOATE--COA LIGASE, CHLOROPLASTIC_PEROXISOMAL"/>
    <property type="match status" value="1"/>
</dbReference>
<evidence type="ECO:0000313" key="4">
    <source>
        <dbReference type="Proteomes" id="UP000648352"/>
    </source>
</evidence>
<dbReference type="Pfam" id="PF13193">
    <property type="entry name" value="AMP-binding_C"/>
    <property type="match status" value="1"/>
</dbReference>
<evidence type="ECO:0000259" key="1">
    <source>
        <dbReference type="Pfam" id="PF00501"/>
    </source>
</evidence>
<protein>
    <submittedName>
        <fullName evidence="3">AMP-binding protein</fullName>
    </submittedName>
</protein>
<organism evidence="3 4">
    <name type="scientific">Microbacterium pullorum</name>
    <dbReference type="NCBI Taxonomy" id="2762236"/>
    <lineage>
        <taxon>Bacteria</taxon>
        <taxon>Bacillati</taxon>
        <taxon>Actinomycetota</taxon>
        <taxon>Actinomycetes</taxon>
        <taxon>Micrococcales</taxon>
        <taxon>Microbacteriaceae</taxon>
        <taxon>Microbacterium</taxon>
    </lineage>
</organism>
<gene>
    <name evidence="3" type="ORF">H9651_00435</name>
</gene>
<dbReference type="InterPro" id="IPR042099">
    <property type="entry name" value="ANL_N_sf"/>
</dbReference>
<dbReference type="InterPro" id="IPR000873">
    <property type="entry name" value="AMP-dep_synth/lig_dom"/>
</dbReference>
<dbReference type="EMBL" id="JACSQP010000001">
    <property type="protein sequence ID" value="MBD7956105.1"/>
    <property type="molecule type" value="Genomic_DNA"/>
</dbReference>
<dbReference type="SUPFAM" id="SSF56801">
    <property type="entry name" value="Acetyl-CoA synthetase-like"/>
    <property type="match status" value="1"/>
</dbReference>
<dbReference type="InterPro" id="IPR025110">
    <property type="entry name" value="AMP-bd_C"/>
</dbReference>
<dbReference type="RefSeq" id="WP_191717136.1">
    <property type="nucleotide sequence ID" value="NZ_JACSQP010000001.1"/>
</dbReference>
<feature type="domain" description="AMP-dependent synthetase/ligase" evidence="1">
    <location>
        <begin position="44"/>
        <end position="212"/>
    </location>
</feature>
<dbReference type="PANTHER" id="PTHR43201">
    <property type="entry name" value="ACYL-COA SYNTHETASE"/>
    <property type="match status" value="1"/>
</dbReference>